<evidence type="ECO:0000256" key="1">
    <source>
        <dbReference type="SAM" id="MobiDB-lite"/>
    </source>
</evidence>
<reference evidence="3" key="1">
    <citation type="submission" date="2011-08" db="EMBL/GenBank/DDBJ databases">
        <authorList>
            <person name="Rombauts S."/>
        </authorList>
    </citation>
    <scope>NUCLEOTIDE SEQUENCE</scope>
    <source>
        <strain evidence="3">London</strain>
    </source>
</reference>
<feature type="region of interest" description="Disordered" evidence="1">
    <location>
        <begin position="1"/>
        <end position="20"/>
    </location>
</feature>
<dbReference type="HOGENOM" id="CLU_1295849_0_0_1"/>
<dbReference type="Proteomes" id="UP000015104">
    <property type="component" value="Unassembled WGS sequence"/>
</dbReference>
<sequence>MTVQPLTNPGSSNLNLDDGPVVADKQHQTTTRDCGLQCTLLEAPKVINKLDSESQCEVVLSRDVQLQCFLLVPAKDIPKLDSGTQCDVVAQNYFEALDLNVQSESSLVEKMDVEQQCFDELQIHDIHFESDSEFIEPCSTSYQVTSTTGNDTVSSVADPVDDTWNSLEFYISDVSYHHVYIHKGVEFKYIMVEKSTPRAISLHEKKQIINKYI</sequence>
<dbReference type="AlphaFoldDB" id="T1K1M7"/>
<keyword evidence="3" id="KW-1185">Reference proteome</keyword>
<name>T1K1M7_TETUR</name>
<proteinExistence type="predicted"/>
<feature type="compositionally biased region" description="Polar residues" evidence="1">
    <location>
        <begin position="1"/>
        <end position="15"/>
    </location>
</feature>
<accession>T1K1M7</accession>
<evidence type="ECO:0000313" key="2">
    <source>
        <dbReference type="EnsemblMetazoa" id="tetur04g01940.1"/>
    </source>
</evidence>
<protein>
    <submittedName>
        <fullName evidence="2">Uncharacterized protein</fullName>
    </submittedName>
</protein>
<dbReference type="EnsemblMetazoa" id="tetur04g01940.1">
    <property type="protein sequence ID" value="tetur04g01940.1"/>
    <property type="gene ID" value="tetur04g01940"/>
</dbReference>
<dbReference type="EMBL" id="CAEY01001353">
    <property type="status" value="NOT_ANNOTATED_CDS"/>
    <property type="molecule type" value="Genomic_DNA"/>
</dbReference>
<organism evidence="2 3">
    <name type="scientific">Tetranychus urticae</name>
    <name type="common">Two-spotted spider mite</name>
    <dbReference type="NCBI Taxonomy" id="32264"/>
    <lineage>
        <taxon>Eukaryota</taxon>
        <taxon>Metazoa</taxon>
        <taxon>Ecdysozoa</taxon>
        <taxon>Arthropoda</taxon>
        <taxon>Chelicerata</taxon>
        <taxon>Arachnida</taxon>
        <taxon>Acari</taxon>
        <taxon>Acariformes</taxon>
        <taxon>Trombidiformes</taxon>
        <taxon>Prostigmata</taxon>
        <taxon>Eleutherengona</taxon>
        <taxon>Raphignathae</taxon>
        <taxon>Tetranychoidea</taxon>
        <taxon>Tetranychidae</taxon>
        <taxon>Tetranychus</taxon>
    </lineage>
</organism>
<reference evidence="2" key="2">
    <citation type="submission" date="2015-06" db="UniProtKB">
        <authorList>
            <consortium name="EnsemblMetazoa"/>
        </authorList>
    </citation>
    <scope>IDENTIFICATION</scope>
</reference>
<evidence type="ECO:0000313" key="3">
    <source>
        <dbReference type="Proteomes" id="UP000015104"/>
    </source>
</evidence>